<dbReference type="Gene3D" id="3.90.190.10">
    <property type="entry name" value="Protein tyrosine phosphatase superfamily"/>
    <property type="match status" value="2"/>
</dbReference>
<dbReference type="EMBL" id="JAIZAY010000010">
    <property type="protein sequence ID" value="KAJ8035152.1"/>
    <property type="molecule type" value="Genomic_DNA"/>
</dbReference>
<dbReference type="OrthoDB" id="6144703at2759"/>
<dbReference type="PRINTS" id="PR00700">
    <property type="entry name" value="PRTYPHPHTASE"/>
</dbReference>
<dbReference type="GO" id="GO:0004725">
    <property type="term" value="F:protein tyrosine phosphatase activity"/>
    <property type="evidence" value="ECO:0007669"/>
    <property type="project" value="UniProtKB-EC"/>
</dbReference>
<reference evidence="10" key="1">
    <citation type="submission" date="2021-10" db="EMBL/GenBank/DDBJ databases">
        <title>Tropical sea cucumber genome reveals ecological adaptation and Cuvierian tubules defense mechanism.</title>
        <authorList>
            <person name="Chen T."/>
        </authorList>
    </citation>
    <scope>NUCLEOTIDE SEQUENCE</scope>
    <source>
        <strain evidence="10">Nanhai2018</strain>
        <tissue evidence="10">Muscle</tissue>
    </source>
</reference>
<evidence type="ECO:0000259" key="9">
    <source>
        <dbReference type="PROSITE" id="PS50853"/>
    </source>
</evidence>
<dbReference type="Gene3D" id="2.60.40.10">
    <property type="entry name" value="Immunoglobulins"/>
    <property type="match status" value="1"/>
</dbReference>
<name>A0A9Q1BYN9_HOLLE</name>
<protein>
    <submittedName>
        <fullName evidence="10">Receptor-type tyrosine-protein phosphatase alpha</fullName>
    </submittedName>
</protein>
<dbReference type="PROSITE" id="PS50055">
    <property type="entry name" value="TYR_PHOSPHATASE_PTP"/>
    <property type="match status" value="2"/>
</dbReference>
<feature type="domain" description="Tyrosine-protein phosphatase" evidence="7">
    <location>
        <begin position="162"/>
        <end position="387"/>
    </location>
</feature>
<dbReference type="PANTHER" id="PTHR19134:SF560">
    <property type="entry name" value="PROTEIN-TYROSINE-PHOSPHATASE"/>
    <property type="match status" value="1"/>
</dbReference>
<evidence type="ECO:0000313" key="11">
    <source>
        <dbReference type="Proteomes" id="UP001152320"/>
    </source>
</evidence>
<dbReference type="SUPFAM" id="SSF52799">
    <property type="entry name" value="(Phosphotyrosine protein) phosphatases II"/>
    <property type="match status" value="2"/>
</dbReference>
<keyword evidence="3" id="KW-0378">Hydrolase</keyword>
<keyword evidence="11" id="KW-1185">Reference proteome</keyword>
<feature type="domain" description="Tyrosine specific protein phosphatases" evidence="8">
    <location>
        <begin position="307"/>
        <end position="378"/>
    </location>
</feature>
<feature type="domain" description="Fibronectin type-III" evidence="9">
    <location>
        <begin position="10"/>
        <end position="110"/>
    </location>
</feature>
<evidence type="ECO:0000259" key="8">
    <source>
        <dbReference type="PROSITE" id="PS50056"/>
    </source>
</evidence>
<evidence type="ECO:0000256" key="5">
    <source>
        <dbReference type="ARBA" id="ARBA00023136"/>
    </source>
</evidence>
<evidence type="ECO:0000259" key="7">
    <source>
        <dbReference type="PROSITE" id="PS50055"/>
    </source>
</evidence>
<dbReference type="GO" id="GO:0016020">
    <property type="term" value="C:membrane"/>
    <property type="evidence" value="ECO:0007669"/>
    <property type="project" value="UniProtKB-SubCell"/>
</dbReference>
<keyword evidence="5" id="KW-0472">Membrane</keyword>
<evidence type="ECO:0000256" key="2">
    <source>
        <dbReference type="ARBA" id="ARBA00022729"/>
    </source>
</evidence>
<dbReference type="InterPro" id="IPR013783">
    <property type="entry name" value="Ig-like_fold"/>
</dbReference>
<dbReference type="PROSITE" id="PS50056">
    <property type="entry name" value="TYR_PHOSPHATASE_2"/>
    <property type="match status" value="1"/>
</dbReference>
<keyword evidence="2" id="KW-0732">Signal</keyword>
<evidence type="ECO:0000256" key="1">
    <source>
        <dbReference type="ARBA" id="ARBA00004167"/>
    </source>
</evidence>
<dbReference type="SMART" id="SM00194">
    <property type="entry name" value="PTPc"/>
    <property type="match status" value="2"/>
</dbReference>
<dbReference type="InterPro" id="IPR016130">
    <property type="entry name" value="Tyr_Pase_AS"/>
</dbReference>
<keyword evidence="10" id="KW-0675">Receptor</keyword>
<feature type="domain" description="Tyrosine-protein phosphatase" evidence="7">
    <location>
        <begin position="386"/>
        <end position="550"/>
    </location>
</feature>
<dbReference type="InterPro" id="IPR000387">
    <property type="entry name" value="Tyr_Pase_dom"/>
</dbReference>
<dbReference type="Proteomes" id="UP001152320">
    <property type="component" value="Chromosome 10"/>
</dbReference>
<organism evidence="10 11">
    <name type="scientific">Holothuria leucospilota</name>
    <name type="common">Black long sea cucumber</name>
    <name type="synonym">Mertensiothuria leucospilota</name>
    <dbReference type="NCBI Taxonomy" id="206669"/>
    <lineage>
        <taxon>Eukaryota</taxon>
        <taxon>Metazoa</taxon>
        <taxon>Echinodermata</taxon>
        <taxon>Eleutherozoa</taxon>
        <taxon>Echinozoa</taxon>
        <taxon>Holothuroidea</taxon>
        <taxon>Aspidochirotacea</taxon>
        <taxon>Aspidochirotida</taxon>
        <taxon>Holothuriidae</taxon>
        <taxon>Holothuria</taxon>
    </lineage>
</organism>
<dbReference type="CDD" id="cd00047">
    <property type="entry name" value="PTPc"/>
    <property type="match status" value="2"/>
</dbReference>
<proteinExistence type="predicted"/>
<sequence length="560" mass="64959">MAVLPSLTIPPTLPDITCNSVTMVWAKWTEGRDEGTPPISHYVPYYKMHVTMEWIRGDEVDNSNEDEKYNITFSSLNEDVSYDFSVVPVREGYGGEGHLTNVVQGNTTSCFGATNNSYEENIHGPENVSKNDEQRNEDDYDGALYANLEKPVSIMIADFEKYMSEKDDHSRVVLEMIDGDPHSDYYNANYITNVQSEVAFIASQGPNKASVDDFWRMVWKENVCNIVMLTNLMEDGKGRCIQYWPPTVGTTKRFGKIIVKLESDEQFGDYNIRKLQVDLGENIRTVTNWHFKTWPDKDIPDQPSPLIEFARRIKTYQKTSPGYLLVHCSAGVGRTGTFIALYTLMDFIETDTKIDIYGYVERMRQDRIKMVQTEIQYDFLHECLLEIILTGNTKIPVKNMESFDVQAEKENLKRQFKSYRKKAAFIATQSPLPNTVEDFWRLVYDFKCPVIVMLNQVDPRDKTCCKYWPENAPSRFGNMSVMLKDEQNVGIYMQRQFELTDGFHQEPRLVHHMQLNSWDESNQQDLTILIRDMKNIQQDYSMVEPTVVHCMRITIFVIDY</sequence>
<evidence type="ECO:0000313" key="10">
    <source>
        <dbReference type="EMBL" id="KAJ8035152.1"/>
    </source>
</evidence>
<dbReference type="Pfam" id="PF00102">
    <property type="entry name" value="Y_phosphatase"/>
    <property type="match status" value="2"/>
</dbReference>
<dbReference type="InterPro" id="IPR000242">
    <property type="entry name" value="PTP_cat"/>
</dbReference>
<gene>
    <name evidence="10" type="ORF">HOLleu_22285</name>
</gene>
<dbReference type="FunFam" id="3.90.190.10:FF:000185">
    <property type="entry name" value="Predicted protein"/>
    <property type="match status" value="1"/>
</dbReference>
<comment type="catalytic activity">
    <reaction evidence="6">
        <text>O-phospho-L-tyrosyl-[protein] + H2O = L-tyrosyl-[protein] + phosphate</text>
        <dbReference type="Rhea" id="RHEA:10684"/>
        <dbReference type="Rhea" id="RHEA-COMP:10136"/>
        <dbReference type="Rhea" id="RHEA-COMP:20101"/>
        <dbReference type="ChEBI" id="CHEBI:15377"/>
        <dbReference type="ChEBI" id="CHEBI:43474"/>
        <dbReference type="ChEBI" id="CHEBI:46858"/>
        <dbReference type="ChEBI" id="CHEBI:61978"/>
        <dbReference type="EC" id="3.1.3.48"/>
    </reaction>
</comment>
<dbReference type="SUPFAM" id="SSF49265">
    <property type="entry name" value="Fibronectin type III"/>
    <property type="match status" value="1"/>
</dbReference>
<comment type="subcellular location">
    <subcellularLocation>
        <location evidence="1">Membrane</location>
        <topology evidence="1">Single-pass membrane protein</topology>
    </subcellularLocation>
</comment>
<evidence type="ECO:0000256" key="3">
    <source>
        <dbReference type="ARBA" id="ARBA00022801"/>
    </source>
</evidence>
<dbReference type="InterPro" id="IPR050348">
    <property type="entry name" value="Protein-Tyr_Phosphatase"/>
</dbReference>
<dbReference type="InterPro" id="IPR036116">
    <property type="entry name" value="FN3_sf"/>
</dbReference>
<comment type="caution">
    <text evidence="10">The sequence shown here is derived from an EMBL/GenBank/DDBJ whole genome shotgun (WGS) entry which is preliminary data.</text>
</comment>
<evidence type="ECO:0000256" key="6">
    <source>
        <dbReference type="ARBA" id="ARBA00051722"/>
    </source>
</evidence>
<dbReference type="AlphaFoldDB" id="A0A9Q1BYN9"/>
<dbReference type="PROSITE" id="PS50853">
    <property type="entry name" value="FN3"/>
    <property type="match status" value="1"/>
</dbReference>
<evidence type="ECO:0000256" key="4">
    <source>
        <dbReference type="ARBA" id="ARBA00022912"/>
    </source>
</evidence>
<dbReference type="InterPro" id="IPR029021">
    <property type="entry name" value="Prot-tyrosine_phosphatase-like"/>
</dbReference>
<dbReference type="PROSITE" id="PS00383">
    <property type="entry name" value="TYR_PHOSPHATASE_1"/>
    <property type="match status" value="1"/>
</dbReference>
<accession>A0A9Q1BYN9</accession>
<dbReference type="CDD" id="cd00063">
    <property type="entry name" value="FN3"/>
    <property type="match status" value="1"/>
</dbReference>
<dbReference type="InterPro" id="IPR003595">
    <property type="entry name" value="Tyr_Pase_cat"/>
</dbReference>
<dbReference type="InterPro" id="IPR003961">
    <property type="entry name" value="FN3_dom"/>
</dbReference>
<dbReference type="PANTHER" id="PTHR19134">
    <property type="entry name" value="RECEPTOR-TYPE TYROSINE-PROTEIN PHOSPHATASE"/>
    <property type="match status" value="1"/>
</dbReference>
<keyword evidence="4" id="KW-0904">Protein phosphatase</keyword>
<dbReference type="SMART" id="SM00404">
    <property type="entry name" value="PTPc_motif"/>
    <property type="match status" value="1"/>
</dbReference>